<dbReference type="Proteomes" id="UP000015106">
    <property type="component" value="Chromosome 3"/>
</dbReference>
<reference evidence="1" key="3">
    <citation type="submission" date="2022-06" db="UniProtKB">
        <authorList>
            <consortium name="EnsemblPlants"/>
        </authorList>
    </citation>
    <scope>IDENTIFICATION</scope>
</reference>
<sequence>MTPWVRGRGGEPVLLLCSLFSSQIC</sequence>
<dbReference type="Gramene" id="TuG1812G0300005701.01.T01">
    <property type="protein sequence ID" value="TuG1812G0300005701.01.T01.cds379410"/>
    <property type="gene ID" value="TuG1812G0300005701.01"/>
</dbReference>
<keyword evidence="2" id="KW-1185">Reference proteome</keyword>
<evidence type="ECO:0000313" key="1">
    <source>
        <dbReference type="EnsemblPlants" id="TuG1812G0300005701.01.T01.cds379410"/>
    </source>
</evidence>
<organism evidence="1 2">
    <name type="scientific">Triticum urartu</name>
    <name type="common">Red wild einkorn</name>
    <name type="synonym">Crithodium urartu</name>
    <dbReference type="NCBI Taxonomy" id="4572"/>
    <lineage>
        <taxon>Eukaryota</taxon>
        <taxon>Viridiplantae</taxon>
        <taxon>Streptophyta</taxon>
        <taxon>Embryophyta</taxon>
        <taxon>Tracheophyta</taxon>
        <taxon>Spermatophyta</taxon>
        <taxon>Magnoliopsida</taxon>
        <taxon>Liliopsida</taxon>
        <taxon>Poales</taxon>
        <taxon>Poaceae</taxon>
        <taxon>BOP clade</taxon>
        <taxon>Pooideae</taxon>
        <taxon>Triticodae</taxon>
        <taxon>Triticeae</taxon>
        <taxon>Triticinae</taxon>
        <taxon>Triticum</taxon>
    </lineage>
</organism>
<protein>
    <submittedName>
        <fullName evidence="1">Uncharacterized protein</fullName>
    </submittedName>
</protein>
<proteinExistence type="predicted"/>
<evidence type="ECO:0000313" key="2">
    <source>
        <dbReference type="Proteomes" id="UP000015106"/>
    </source>
</evidence>
<reference evidence="1" key="2">
    <citation type="submission" date="2018-03" db="EMBL/GenBank/DDBJ databases">
        <title>The Triticum urartu genome reveals the dynamic nature of wheat genome evolution.</title>
        <authorList>
            <person name="Ling H."/>
            <person name="Ma B."/>
            <person name="Shi X."/>
            <person name="Liu H."/>
            <person name="Dong L."/>
            <person name="Sun H."/>
            <person name="Cao Y."/>
            <person name="Gao Q."/>
            <person name="Zheng S."/>
            <person name="Li Y."/>
            <person name="Yu Y."/>
            <person name="Du H."/>
            <person name="Qi M."/>
            <person name="Li Y."/>
            <person name="Yu H."/>
            <person name="Cui Y."/>
            <person name="Wang N."/>
            <person name="Chen C."/>
            <person name="Wu H."/>
            <person name="Zhao Y."/>
            <person name="Zhang J."/>
            <person name="Li Y."/>
            <person name="Zhou W."/>
            <person name="Zhang B."/>
            <person name="Hu W."/>
            <person name="Eijk M."/>
            <person name="Tang J."/>
            <person name="Witsenboer H."/>
            <person name="Zhao S."/>
            <person name="Li Z."/>
            <person name="Zhang A."/>
            <person name="Wang D."/>
            <person name="Liang C."/>
        </authorList>
    </citation>
    <scope>NUCLEOTIDE SEQUENCE [LARGE SCALE GENOMIC DNA]</scope>
    <source>
        <strain evidence="1">cv. G1812</strain>
    </source>
</reference>
<name>A0A8R7Q1A0_TRIUA</name>
<dbReference type="EnsemblPlants" id="TuG1812G0300005701.01.T01">
    <property type="protein sequence ID" value="TuG1812G0300005701.01.T01.cds379410"/>
    <property type="gene ID" value="TuG1812G0300005701.01"/>
</dbReference>
<reference evidence="2" key="1">
    <citation type="journal article" date="2013" name="Nature">
        <title>Draft genome of the wheat A-genome progenitor Triticum urartu.</title>
        <authorList>
            <person name="Ling H.Q."/>
            <person name="Zhao S."/>
            <person name="Liu D."/>
            <person name="Wang J."/>
            <person name="Sun H."/>
            <person name="Zhang C."/>
            <person name="Fan H."/>
            <person name="Li D."/>
            <person name="Dong L."/>
            <person name="Tao Y."/>
            <person name="Gao C."/>
            <person name="Wu H."/>
            <person name="Li Y."/>
            <person name="Cui Y."/>
            <person name="Guo X."/>
            <person name="Zheng S."/>
            <person name="Wang B."/>
            <person name="Yu K."/>
            <person name="Liang Q."/>
            <person name="Yang W."/>
            <person name="Lou X."/>
            <person name="Chen J."/>
            <person name="Feng M."/>
            <person name="Jian J."/>
            <person name="Zhang X."/>
            <person name="Luo G."/>
            <person name="Jiang Y."/>
            <person name="Liu J."/>
            <person name="Wang Z."/>
            <person name="Sha Y."/>
            <person name="Zhang B."/>
            <person name="Wu H."/>
            <person name="Tang D."/>
            <person name="Shen Q."/>
            <person name="Xue P."/>
            <person name="Zou S."/>
            <person name="Wang X."/>
            <person name="Liu X."/>
            <person name="Wang F."/>
            <person name="Yang Y."/>
            <person name="An X."/>
            <person name="Dong Z."/>
            <person name="Zhang K."/>
            <person name="Zhang X."/>
            <person name="Luo M.C."/>
            <person name="Dvorak J."/>
            <person name="Tong Y."/>
            <person name="Wang J."/>
            <person name="Yang H."/>
            <person name="Li Z."/>
            <person name="Wang D."/>
            <person name="Zhang A."/>
            <person name="Wang J."/>
        </authorList>
    </citation>
    <scope>NUCLEOTIDE SEQUENCE</scope>
    <source>
        <strain evidence="2">cv. G1812</strain>
    </source>
</reference>
<dbReference type="AlphaFoldDB" id="A0A8R7Q1A0"/>
<accession>A0A8R7Q1A0</accession>